<dbReference type="EMBL" id="CP041395">
    <property type="protein sequence ID" value="QDM09279.1"/>
    <property type="molecule type" value="Genomic_DNA"/>
</dbReference>
<feature type="signal peptide" evidence="2">
    <location>
        <begin position="1"/>
        <end position="23"/>
    </location>
</feature>
<reference evidence="4" key="1">
    <citation type="journal article" date="2018" name="J. Anim. Genet.">
        <title>Acquired interbacterial defense systems protect against interspecies antagonism in the human gut microbiome.</title>
        <authorList>
            <person name="Ross B.D."/>
            <person name="Verster A.J."/>
            <person name="Radey M.C."/>
            <person name="Schmidtke D.T."/>
            <person name="Pope C.E."/>
            <person name="Hoffman L.R."/>
            <person name="Hajjar A."/>
            <person name="Peterson S.B."/>
            <person name="Borenstein E."/>
            <person name="Mougous J."/>
        </authorList>
    </citation>
    <scope>NUCLEOTIDE SEQUENCE [LARGE SCALE GENOMIC DNA]</scope>
    <source>
        <strain evidence="4">3725 D1 iv</strain>
    </source>
</reference>
<protein>
    <recommendedName>
        <fullName evidence="5">MepB protein</fullName>
    </recommendedName>
</protein>
<accession>A0AAP9DIC8</accession>
<evidence type="ECO:0000313" key="3">
    <source>
        <dbReference type="EMBL" id="QDM09279.1"/>
    </source>
</evidence>
<dbReference type="PROSITE" id="PS51257">
    <property type="entry name" value="PROKAR_LIPOPROTEIN"/>
    <property type="match status" value="1"/>
</dbReference>
<evidence type="ECO:0000256" key="2">
    <source>
        <dbReference type="SAM" id="SignalP"/>
    </source>
</evidence>
<sequence>MKRKFVKVMFFGALALAVSTAVTSCKDYDDDVKNLQEQIDKITSTSPVSSEELKAAVDKAKSELTELLNKKADITALEKEIQDLKDALAKGGDEALLADLAKQLADKTNLLTWENLKTDETIAKLKTDIDALNKVSSTLDALVKAEQKYKESGDLSGFDNTSFDALINNSIKEAIEKEGDIAAYVQGVVQKATLADFKAINNEVSTLTGGVWKSMEAFITDCYTLLYDKEDGILARLTELEKLQEAVDAFIKENDNYEKYADILNQIEASRQALTALSLPAGSKNLTEAIEAIIKAQLKEEDSSLASLKKKLQDEINAIKKMVQSVSFVPKTSDRIVNFTTLYAKSKAADANYGTITLDGASTQEVMFRISPADAAESFVDNYDVTFSADREMTRAVQVDQFVVVDKPVVDGGLVTYTIKSNATKSFAVCMHVVTKEDKVETLGKTDITSDYFAAIVGKKYLVDAYYKANSGADVDMELPYDVKDGKAEYNGKGRVVLSVSNSADGTTPSEVELSEYPGFDPKSLTTTFSVVNDTYFKVSGTAVMLNAYETPSYIGQVTDVNAKVTAAGFYTPAADKKIGTVTVTKTTKKATIDYGKIEPATWSNGAQTVAASKFPLNKIYDAEDVKLTLTEFQALTGEVVKEVTDKVYFAISTDLSSKNELTAVIAAQTPAGVYPIKAKFTSDGREIIVTATITVQNPEIAELAVDKYLWGGTATAGKVGFTPTLDQEEKPFSITLSYDLSKLFTNYSAVQAAVTGVTGATLKIDVPNWNKIKGISYSEPTLTFKKDEYTGKTTDGKDAKVQIVATVTLAGTTTPLQKLTADVNINDISGSWVAGKKAVELNSKAGVYPLADGFSWNDMRGKAMWKDGSQVDDQVEFGTATPLAIYGLTAPSFKFVDAEGKDTTCPYLTVGNDGKLSFTTTGKGYNFQTDYTAYVMIVASSQWGTITNYANNNVITVTIPANVK</sequence>
<organism evidence="3 4">
    <name type="scientific">Bacteroides ovatus</name>
    <dbReference type="NCBI Taxonomy" id="28116"/>
    <lineage>
        <taxon>Bacteria</taxon>
        <taxon>Pseudomonadati</taxon>
        <taxon>Bacteroidota</taxon>
        <taxon>Bacteroidia</taxon>
        <taxon>Bacteroidales</taxon>
        <taxon>Bacteroidaceae</taxon>
        <taxon>Bacteroides</taxon>
    </lineage>
</organism>
<dbReference type="Proteomes" id="UP000318823">
    <property type="component" value="Chromosome"/>
</dbReference>
<evidence type="ECO:0008006" key="5">
    <source>
        <dbReference type="Google" id="ProtNLM"/>
    </source>
</evidence>
<evidence type="ECO:0000256" key="1">
    <source>
        <dbReference type="SAM" id="Coils"/>
    </source>
</evidence>
<proteinExistence type="predicted"/>
<gene>
    <name evidence="3" type="ORF">DYI28_11455</name>
</gene>
<keyword evidence="2" id="KW-0732">Signal</keyword>
<feature type="coiled-coil region" evidence="1">
    <location>
        <begin position="295"/>
        <end position="325"/>
    </location>
</feature>
<dbReference type="RefSeq" id="WP_032854771.1">
    <property type="nucleotide sequence ID" value="NZ_CAXSRA010000014.1"/>
</dbReference>
<evidence type="ECO:0000313" key="4">
    <source>
        <dbReference type="Proteomes" id="UP000318823"/>
    </source>
</evidence>
<feature type="coiled-coil region" evidence="1">
    <location>
        <begin position="25"/>
        <end position="94"/>
    </location>
</feature>
<name>A0AAP9DIC8_BACOV</name>
<feature type="chain" id="PRO_5042983741" description="MepB protein" evidence="2">
    <location>
        <begin position="24"/>
        <end position="965"/>
    </location>
</feature>
<keyword evidence="1" id="KW-0175">Coiled coil</keyword>
<dbReference type="AlphaFoldDB" id="A0AAP9DIC8"/>